<dbReference type="KEGG" id="dcr:108211003"/>
<evidence type="ECO:0000313" key="3">
    <source>
        <dbReference type="EMBL" id="WOG94067.1"/>
    </source>
</evidence>
<reference evidence="3" key="2">
    <citation type="submission" date="2022-03" db="EMBL/GenBank/DDBJ databases">
        <title>Draft title - Genomic analysis of global carrot germplasm unveils the trajectory of domestication and the origin of high carotenoid orange carrot.</title>
        <authorList>
            <person name="Iorizzo M."/>
            <person name="Ellison S."/>
            <person name="Senalik D."/>
            <person name="Macko-Podgorni A."/>
            <person name="Grzebelus D."/>
            <person name="Bostan H."/>
            <person name="Rolling W."/>
            <person name="Curaba J."/>
            <person name="Simon P."/>
        </authorList>
    </citation>
    <scope>NUCLEOTIDE SEQUENCE</scope>
    <source>
        <tissue evidence="3">Leaf</tissue>
    </source>
</reference>
<evidence type="ECO:0000256" key="1">
    <source>
        <dbReference type="SAM" id="MobiDB-lite"/>
    </source>
</evidence>
<evidence type="ECO:0000256" key="2">
    <source>
        <dbReference type="SAM" id="Phobius"/>
    </source>
</evidence>
<dbReference type="AlphaFoldDB" id="A0AAF1AUX5"/>
<feature type="compositionally biased region" description="Polar residues" evidence="1">
    <location>
        <begin position="132"/>
        <end position="145"/>
    </location>
</feature>
<feature type="compositionally biased region" description="Polar residues" evidence="1">
    <location>
        <begin position="77"/>
        <end position="125"/>
    </location>
</feature>
<dbReference type="Proteomes" id="UP000077755">
    <property type="component" value="Chromosome 3"/>
</dbReference>
<feature type="transmembrane region" description="Helical" evidence="2">
    <location>
        <begin position="222"/>
        <end position="244"/>
    </location>
</feature>
<keyword evidence="4" id="KW-1185">Reference proteome</keyword>
<protein>
    <submittedName>
        <fullName evidence="3">Uncharacterized protein</fullName>
    </submittedName>
</protein>
<sequence>MAALSLNSLVCFTSSLPNYHHTSRIDVGASVQNAAHLVSHPRIVGLRTKLKKLEPFVLFASGDNIAVDTSDKGSGNAEVSLSDNQPSAENLPSSGTSEDSQSLASSNLQVQSQTSKDSNGAVVTSEQKEENSPANLKSTPIRSSRLTAREKLRAARILSRKPEPKKPPKLQLGSQVLEVLRESDKGKRRPGLPEAPTNMLDDSKRGMPKKGLTFELPGGNEVFFIILSVVLISTVMFSTTYIVWKVGAIHFNEN</sequence>
<dbReference type="PANTHER" id="PTHR37233:SF2">
    <property type="entry name" value="TRANSMEMBRANE PROTEIN"/>
    <property type="match status" value="1"/>
</dbReference>
<keyword evidence="2" id="KW-0472">Membrane</keyword>
<evidence type="ECO:0000313" key="4">
    <source>
        <dbReference type="Proteomes" id="UP000077755"/>
    </source>
</evidence>
<dbReference type="EMBL" id="CP093345">
    <property type="protein sequence ID" value="WOG94067.1"/>
    <property type="molecule type" value="Genomic_DNA"/>
</dbReference>
<name>A0AAF1AUX5_DAUCS</name>
<accession>A0AAF1AUX5</accession>
<keyword evidence="2" id="KW-0812">Transmembrane</keyword>
<keyword evidence="2" id="KW-1133">Transmembrane helix</keyword>
<feature type="region of interest" description="Disordered" evidence="1">
    <location>
        <begin position="183"/>
        <end position="206"/>
    </location>
</feature>
<organism evidence="3 4">
    <name type="scientific">Daucus carota subsp. sativus</name>
    <name type="common">Carrot</name>
    <dbReference type="NCBI Taxonomy" id="79200"/>
    <lineage>
        <taxon>Eukaryota</taxon>
        <taxon>Viridiplantae</taxon>
        <taxon>Streptophyta</taxon>
        <taxon>Embryophyta</taxon>
        <taxon>Tracheophyta</taxon>
        <taxon>Spermatophyta</taxon>
        <taxon>Magnoliopsida</taxon>
        <taxon>eudicotyledons</taxon>
        <taxon>Gunneridae</taxon>
        <taxon>Pentapetalae</taxon>
        <taxon>asterids</taxon>
        <taxon>campanulids</taxon>
        <taxon>Apiales</taxon>
        <taxon>Apiaceae</taxon>
        <taxon>Apioideae</taxon>
        <taxon>Scandiceae</taxon>
        <taxon>Daucinae</taxon>
        <taxon>Daucus</taxon>
        <taxon>Daucus sect. Daucus</taxon>
    </lineage>
</organism>
<dbReference type="GO" id="GO:0009535">
    <property type="term" value="C:chloroplast thylakoid membrane"/>
    <property type="evidence" value="ECO:0007669"/>
    <property type="project" value="TreeGrafter"/>
</dbReference>
<proteinExistence type="predicted"/>
<reference evidence="3" key="1">
    <citation type="journal article" date="2016" name="Nat. Genet.">
        <title>A high-quality carrot genome assembly provides new insights into carotenoid accumulation and asterid genome evolution.</title>
        <authorList>
            <person name="Iorizzo M."/>
            <person name="Ellison S."/>
            <person name="Senalik D."/>
            <person name="Zeng P."/>
            <person name="Satapoomin P."/>
            <person name="Huang J."/>
            <person name="Bowman M."/>
            <person name="Iovene M."/>
            <person name="Sanseverino W."/>
            <person name="Cavagnaro P."/>
            <person name="Yildiz M."/>
            <person name="Macko-Podgorni A."/>
            <person name="Moranska E."/>
            <person name="Grzebelus E."/>
            <person name="Grzebelus D."/>
            <person name="Ashrafi H."/>
            <person name="Zheng Z."/>
            <person name="Cheng S."/>
            <person name="Spooner D."/>
            <person name="Van Deynze A."/>
            <person name="Simon P."/>
        </authorList>
    </citation>
    <scope>NUCLEOTIDE SEQUENCE</scope>
    <source>
        <tissue evidence="3">Leaf</tissue>
    </source>
</reference>
<dbReference type="PANTHER" id="PTHR37233">
    <property type="entry name" value="TRANSMEMBRANE PROTEIN"/>
    <property type="match status" value="1"/>
</dbReference>
<gene>
    <name evidence="3" type="ORF">DCAR_0313358</name>
</gene>
<feature type="region of interest" description="Disordered" evidence="1">
    <location>
        <begin position="70"/>
        <end position="145"/>
    </location>
</feature>